<dbReference type="Pfam" id="PF12819">
    <property type="entry name" value="Malectin_like"/>
    <property type="match status" value="1"/>
</dbReference>
<evidence type="ECO:0000256" key="4">
    <source>
        <dbReference type="ARBA" id="ARBA00022692"/>
    </source>
</evidence>
<dbReference type="FunFam" id="2.60.120.430:FF:000003">
    <property type="entry name" value="FERONIA receptor-like kinase"/>
    <property type="match status" value="1"/>
</dbReference>
<comment type="subcellular location">
    <subcellularLocation>
        <location evidence="1">Membrane</location>
        <topology evidence="1">Single-pass type I membrane protein</topology>
    </subcellularLocation>
</comment>
<keyword evidence="9" id="KW-1133">Transmembrane helix</keyword>
<evidence type="ECO:0000259" key="14">
    <source>
        <dbReference type="PROSITE" id="PS50011"/>
    </source>
</evidence>
<dbReference type="InterPro" id="IPR045272">
    <property type="entry name" value="ANXUR1/2-like"/>
</dbReference>
<evidence type="ECO:0000256" key="9">
    <source>
        <dbReference type="ARBA" id="ARBA00022989"/>
    </source>
</evidence>
<evidence type="ECO:0000256" key="2">
    <source>
        <dbReference type="ARBA" id="ARBA00022527"/>
    </source>
</evidence>
<dbReference type="PANTHER" id="PTHR34590">
    <property type="entry name" value="OS03G0124300 PROTEIN-RELATED"/>
    <property type="match status" value="1"/>
</dbReference>
<dbReference type="InterPro" id="IPR024788">
    <property type="entry name" value="Malectin-like_Carb-bd_dom"/>
</dbReference>
<evidence type="ECO:0000256" key="11">
    <source>
        <dbReference type="ARBA" id="ARBA00023180"/>
    </source>
</evidence>
<evidence type="ECO:0000256" key="10">
    <source>
        <dbReference type="ARBA" id="ARBA00023136"/>
    </source>
</evidence>
<accession>A0AAN8YUY5</accession>
<feature type="chain" id="PRO_5043045814" evidence="13">
    <location>
        <begin position="22"/>
        <end position="744"/>
    </location>
</feature>
<evidence type="ECO:0000256" key="1">
    <source>
        <dbReference type="ARBA" id="ARBA00004479"/>
    </source>
</evidence>
<name>A0AAN8YUY5_9MAGN</name>
<dbReference type="PANTHER" id="PTHR34590:SF15">
    <property type="entry name" value="PROTEIN KINASE DOMAIN-CONTAINING PROTEIN"/>
    <property type="match status" value="1"/>
</dbReference>
<comment type="caution">
    <text evidence="15">The sequence shown here is derived from an EMBL/GenBank/DDBJ whole genome shotgun (WGS) entry which is preliminary data.</text>
</comment>
<keyword evidence="8" id="KW-0067">ATP-binding</keyword>
<evidence type="ECO:0000256" key="5">
    <source>
        <dbReference type="ARBA" id="ARBA00022729"/>
    </source>
</evidence>
<sequence length="744" mass="82596">MKNSEQVLFLLFCFLLHLLSSKKQSTAYAYTPSYNFAVDCGATGPQTGPDGRSWTGDNSKYAPTEQPINGQKSISATASHQANARVPYYTARVSTSPFSYSFPITSGQMFIRLYFYPADYSNFNRSSSFFNVTAGDFTLLSNFSASVTADYLNRDVFAKEFCLNIDQESQKLNMTFIPFPNSYAFVNGIEVVSMPTNLYYTGNNINYIGVDNTYQLLTIRALETMYRLNVGGRGIPAKDDTGMFRSWDSDDSFLAGKQGVLLVNLTIQLQYSKTRNYMAPDEVYVTARTMGTNATENMMYNLTWALEVDTGFTYLVRLHFCEFQPEIQKVNDREFKIYIANQTAEDQADVIVWSGGNGIPVSRDYAVTINYENPKTKTNLLIALHPGQYGTTRYADAILNGLELFKISYYDNSLAGSNPNPTFSPPDSFIPLGKKQPVFCSGYWSWLGWGNGSDCGGCCVHGLLHAKKEWEDAWCITVRAHVVGDQSRREQWEDARLEICIGAARGLEYLHGGATHMIIHRDVKSTNILLDSKWAARVADFGLSKFGPAMDPDNPISTIVKGTRGYLDPEYIKLGRLTTKCDVYSFGVVLLEAISGRRPVDHELDDDRVSLVRWAQDCKKRGALHQLIDPYLVDQIAQKCLRNFADLAISCLRENGIERPTMKEVVGKLEFVLQLQVEADAALQSIVMPSGPPSVVVSTVIAPADRGHLADNLGSGFTTVFVTNSTNGLTCISIDSGSTTSSDD</sequence>
<keyword evidence="2" id="KW-0723">Serine/threonine-protein kinase</keyword>
<evidence type="ECO:0000256" key="12">
    <source>
        <dbReference type="SAM" id="MobiDB-lite"/>
    </source>
</evidence>
<dbReference type="GO" id="GO:0016020">
    <property type="term" value="C:membrane"/>
    <property type="evidence" value="ECO:0007669"/>
    <property type="project" value="UniProtKB-SubCell"/>
</dbReference>
<evidence type="ECO:0000256" key="6">
    <source>
        <dbReference type="ARBA" id="ARBA00022741"/>
    </source>
</evidence>
<dbReference type="SMART" id="SM00220">
    <property type="entry name" value="S_TKc"/>
    <property type="match status" value="1"/>
</dbReference>
<feature type="signal peptide" evidence="13">
    <location>
        <begin position="1"/>
        <end position="21"/>
    </location>
</feature>
<keyword evidence="7 15" id="KW-0418">Kinase</keyword>
<reference evidence="15 16" key="1">
    <citation type="submission" date="2023-12" db="EMBL/GenBank/DDBJ databases">
        <title>A high-quality genome assembly for Dillenia turbinata (Dilleniales).</title>
        <authorList>
            <person name="Chanderbali A."/>
        </authorList>
    </citation>
    <scope>NUCLEOTIDE SEQUENCE [LARGE SCALE GENOMIC DNA]</scope>
    <source>
        <strain evidence="15">LSX21</strain>
        <tissue evidence="15">Leaf</tissue>
    </source>
</reference>
<dbReference type="Proteomes" id="UP001370490">
    <property type="component" value="Unassembled WGS sequence"/>
</dbReference>
<dbReference type="GO" id="GO:0004674">
    <property type="term" value="F:protein serine/threonine kinase activity"/>
    <property type="evidence" value="ECO:0007669"/>
    <property type="project" value="UniProtKB-KW"/>
</dbReference>
<evidence type="ECO:0000256" key="7">
    <source>
        <dbReference type="ARBA" id="ARBA00022777"/>
    </source>
</evidence>
<dbReference type="Pfam" id="PF00069">
    <property type="entry name" value="Pkinase"/>
    <property type="match status" value="1"/>
</dbReference>
<keyword evidence="16" id="KW-1185">Reference proteome</keyword>
<dbReference type="FunFam" id="2.60.120.430:FF:000007">
    <property type="entry name" value="FERONIA receptor-like kinase"/>
    <property type="match status" value="1"/>
</dbReference>
<protein>
    <submittedName>
        <fullName evidence="15">Protein kinase domain</fullName>
    </submittedName>
</protein>
<keyword evidence="4" id="KW-0812">Transmembrane</keyword>
<keyword evidence="10" id="KW-0472">Membrane</keyword>
<keyword evidence="11" id="KW-0325">Glycoprotein</keyword>
<dbReference type="FunFam" id="1.10.510.10:FF:000095">
    <property type="entry name" value="protein STRUBBELIG-RECEPTOR FAMILY 8"/>
    <property type="match status" value="1"/>
</dbReference>
<dbReference type="SUPFAM" id="SSF56112">
    <property type="entry name" value="Protein kinase-like (PK-like)"/>
    <property type="match status" value="1"/>
</dbReference>
<evidence type="ECO:0000256" key="3">
    <source>
        <dbReference type="ARBA" id="ARBA00022679"/>
    </source>
</evidence>
<dbReference type="PROSITE" id="PS00108">
    <property type="entry name" value="PROTEIN_KINASE_ST"/>
    <property type="match status" value="1"/>
</dbReference>
<gene>
    <name evidence="15" type="ORF">RJ641_022966</name>
</gene>
<keyword evidence="6" id="KW-0547">Nucleotide-binding</keyword>
<feature type="region of interest" description="Disordered" evidence="12">
    <location>
        <begin position="47"/>
        <end position="67"/>
    </location>
</feature>
<evidence type="ECO:0000256" key="13">
    <source>
        <dbReference type="SAM" id="SignalP"/>
    </source>
</evidence>
<dbReference type="InterPro" id="IPR011009">
    <property type="entry name" value="Kinase-like_dom_sf"/>
</dbReference>
<evidence type="ECO:0000313" key="15">
    <source>
        <dbReference type="EMBL" id="KAK6913365.1"/>
    </source>
</evidence>
<dbReference type="EMBL" id="JBAMMX010000027">
    <property type="protein sequence ID" value="KAK6913365.1"/>
    <property type="molecule type" value="Genomic_DNA"/>
</dbReference>
<proteinExistence type="predicted"/>
<dbReference type="Gene3D" id="2.60.120.430">
    <property type="entry name" value="Galactose-binding lectin"/>
    <property type="match status" value="2"/>
</dbReference>
<dbReference type="Gene3D" id="1.10.510.10">
    <property type="entry name" value="Transferase(Phosphotransferase) domain 1"/>
    <property type="match status" value="1"/>
</dbReference>
<dbReference type="InterPro" id="IPR000719">
    <property type="entry name" value="Prot_kinase_dom"/>
</dbReference>
<organism evidence="15 16">
    <name type="scientific">Dillenia turbinata</name>
    <dbReference type="NCBI Taxonomy" id="194707"/>
    <lineage>
        <taxon>Eukaryota</taxon>
        <taxon>Viridiplantae</taxon>
        <taxon>Streptophyta</taxon>
        <taxon>Embryophyta</taxon>
        <taxon>Tracheophyta</taxon>
        <taxon>Spermatophyta</taxon>
        <taxon>Magnoliopsida</taxon>
        <taxon>eudicotyledons</taxon>
        <taxon>Gunneridae</taxon>
        <taxon>Pentapetalae</taxon>
        <taxon>Dilleniales</taxon>
        <taxon>Dilleniaceae</taxon>
        <taxon>Dillenia</taxon>
    </lineage>
</organism>
<dbReference type="GO" id="GO:0004714">
    <property type="term" value="F:transmembrane receptor protein tyrosine kinase activity"/>
    <property type="evidence" value="ECO:0007669"/>
    <property type="project" value="InterPro"/>
</dbReference>
<keyword evidence="5 13" id="KW-0732">Signal</keyword>
<feature type="domain" description="Protein kinase" evidence="14">
    <location>
        <begin position="378"/>
        <end position="672"/>
    </location>
</feature>
<evidence type="ECO:0000256" key="8">
    <source>
        <dbReference type="ARBA" id="ARBA00022840"/>
    </source>
</evidence>
<evidence type="ECO:0000313" key="16">
    <source>
        <dbReference type="Proteomes" id="UP001370490"/>
    </source>
</evidence>
<dbReference type="PROSITE" id="PS50011">
    <property type="entry name" value="PROTEIN_KINASE_DOM"/>
    <property type="match status" value="1"/>
</dbReference>
<dbReference type="GO" id="GO:0005524">
    <property type="term" value="F:ATP binding"/>
    <property type="evidence" value="ECO:0007669"/>
    <property type="project" value="UniProtKB-KW"/>
</dbReference>
<dbReference type="AlphaFoldDB" id="A0AAN8YUY5"/>
<keyword evidence="3" id="KW-0808">Transferase</keyword>
<dbReference type="InterPro" id="IPR008271">
    <property type="entry name" value="Ser/Thr_kinase_AS"/>
</dbReference>